<organism evidence="1 2">
    <name type="scientific">Paenibacillus taihuensis</name>
    <dbReference type="NCBI Taxonomy" id="1156355"/>
    <lineage>
        <taxon>Bacteria</taxon>
        <taxon>Bacillati</taxon>
        <taxon>Bacillota</taxon>
        <taxon>Bacilli</taxon>
        <taxon>Bacillales</taxon>
        <taxon>Paenibacillaceae</taxon>
        <taxon>Paenibacillus</taxon>
    </lineage>
</organism>
<keyword evidence="1" id="KW-0489">Methyltransferase</keyword>
<keyword evidence="1" id="KW-0808">Transferase</keyword>
<accession>A0A3D9SEK6</accession>
<dbReference type="Pfam" id="PF04816">
    <property type="entry name" value="TrmK"/>
    <property type="match status" value="1"/>
</dbReference>
<dbReference type="AlphaFoldDB" id="A0A3D9SEK6"/>
<dbReference type="InterPro" id="IPR029063">
    <property type="entry name" value="SAM-dependent_MTases_sf"/>
</dbReference>
<dbReference type="PIRSF" id="PIRSF018637">
    <property type="entry name" value="TrmK"/>
    <property type="match status" value="1"/>
</dbReference>
<name>A0A3D9SEK6_9BACL</name>
<evidence type="ECO:0000313" key="1">
    <source>
        <dbReference type="EMBL" id="REE93027.1"/>
    </source>
</evidence>
<comment type="caution">
    <text evidence="1">The sequence shown here is derived from an EMBL/GenBank/DDBJ whole genome shotgun (WGS) entry which is preliminary data.</text>
</comment>
<dbReference type="Gene3D" id="1.10.287.1890">
    <property type="match status" value="1"/>
</dbReference>
<dbReference type="PANTHER" id="PTHR38451">
    <property type="entry name" value="TRNA (ADENINE(22)-N(1))-METHYLTRANSFERASE"/>
    <property type="match status" value="1"/>
</dbReference>
<dbReference type="GO" id="GO:0160105">
    <property type="term" value="F:tRNA (adenine(22)-N1)-methyltransferase activity"/>
    <property type="evidence" value="ECO:0007669"/>
    <property type="project" value="InterPro"/>
</dbReference>
<dbReference type="SUPFAM" id="SSF53335">
    <property type="entry name" value="S-adenosyl-L-methionine-dependent methyltransferases"/>
    <property type="match status" value="1"/>
</dbReference>
<proteinExistence type="predicted"/>
<dbReference type="PANTHER" id="PTHR38451:SF1">
    <property type="entry name" value="TRNA (ADENINE(22)-N(1))-METHYLTRANSFERASE"/>
    <property type="match status" value="1"/>
</dbReference>
<dbReference type="InterPro" id="IPR006901">
    <property type="entry name" value="TrmK"/>
</dbReference>
<reference evidence="1 2" key="1">
    <citation type="submission" date="2018-08" db="EMBL/GenBank/DDBJ databases">
        <title>Genomic Encyclopedia of Type Strains, Phase III (KMG-III): the genomes of soil and plant-associated and newly described type strains.</title>
        <authorList>
            <person name="Whitman W."/>
        </authorList>
    </citation>
    <scope>NUCLEOTIDE SEQUENCE [LARGE SCALE GENOMIC DNA]</scope>
    <source>
        <strain evidence="1 2">CGMCC 1.10966</strain>
    </source>
</reference>
<sequence>MRNMIKLSKRLQQIADYVTAGSRAADIGSDHALLPVYLLQSGKCPSAIAGELNTGPFQAAKRQTAVAGLSQAIDVRQGDGLAVLAPGEADTVTIAGMGGALMAEILETGRKAGKLEGVKELVLQPNVGEEIVRKWLTAHGYVLQNESILEEDGRIYEVLHALHGSANQDGKSIEQVYDAGFLAANLDNETKHEWLYRMGPYLLRRGEELLHNKWQHEHGKLARISKQMEKSDLSESRDKQAQLKAEMDTIQEVLSCLRTAKPLSSS</sequence>
<dbReference type="GO" id="GO:0032259">
    <property type="term" value="P:methylation"/>
    <property type="evidence" value="ECO:0007669"/>
    <property type="project" value="UniProtKB-KW"/>
</dbReference>
<evidence type="ECO:0000313" key="2">
    <source>
        <dbReference type="Proteomes" id="UP000256304"/>
    </source>
</evidence>
<dbReference type="Proteomes" id="UP000256304">
    <property type="component" value="Unassembled WGS sequence"/>
</dbReference>
<keyword evidence="2" id="KW-1185">Reference proteome</keyword>
<dbReference type="EMBL" id="QTTN01000002">
    <property type="protein sequence ID" value="REE93027.1"/>
    <property type="molecule type" value="Genomic_DNA"/>
</dbReference>
<gene>
    <name evidence="1" type="ORF">A8990_102112</name>
</gene>
<dbReference type="Gene3D" id="3.40.50.150">
    <property type="entry name" value="Vaccinia Virus protein VP39"/>
    <property type="match status" value="1"/>
</dbReference>
<protein>
    <submittedName>
        <fullName evidence="1">tRNA (Adenine22-N1)-methyltransferase</fullName>
    </submittedName>
</protein>